<keyword evidence="2" id="KW-1185">Reference proteome</keyword>
<reference evidence="1 2" key="1">
    <citation type="submission" date="2024-02" db="EMBL/GenBank/DDBJ databases">
        <title>De novo assembly and annotation of 12 fungi associated with fruit tree decline syndrome in Ontario, Canada.</title>
        <authorList>
            <person name="Sulman M."/>
            <person name="Ellouze W."/>
            <person name="Ilyukhin E."/>
        </authorList>
    </citation>
    <scope>NUCLEOTIDE SEQUENCE [LARGE SCALE GENOMIC DNA]</scope>
    <source>
        <strain evidence="1 2">M42-189</strain>
    </source>
</reference>
<accession>A0ABR3QGK1</accession>
<protein>
    <submittedName>
        <fullName evidence="1">Uncharacterized protein</fullName>
    </submittedName>
</protein>
<organism evidence="1 2">
    <name type="scientific">Paraconiothyrium brasiliense</name>
    <dbReference type="NCBI Taxonomy" id="300254"/>
    <lineage>
        <taxon>Eukaryota</taxon>
        <taxon>Fungi</taxon>
        <taxon>Dikarya</taxon>
        <taxon>Ascomycota</taxon>
        <taxon>Pezizomycotina</taxon>
        <taxon>Dothideomycetes</taxon>
        <taxon>Pleosporomycetidae</taxon>
        <taxon>Pleosporales</taxon>
        <taxon>Massarineae</taxon>
        <taxon>Didymosphaeriaceae</taxon>
        <taxon>Paraconiothyrium</taxon>
    </lineage>
</organism>
<comment type="caution">
    <text evidence="1">The sequence shown here is derived from an EMBL/GenBank/DDBJ whole genome shotgun (WGS) entry which is preliminary data.</text>
</comment>
<proteinExistence type="predicted"/>
<evidence type="ECO:0000313" key="2">
    <source>
        <dbReference type="Proteomes" id="UP001521785"/>
    </source>
</evidence>
<sequence length="74" mass="7641">MRIVAATMTAPPMLDVAIDLRRSGSGSLNDESRMSGFGPVNFARRNAIKTAAPAVTSLPLANGTRTVLASSLAP</sequence>
<name>A0ABR3QGK1_9PLEO</name>
<dbReference type="EMBL" id="JAKJXO020000030">
    <property type="protein sequence ID" value="KAL1591309.1"/>
    <property type="molecule type" value="Genomic_DNA"/>
</dbReference>
<gene>
    <name evidence="1" type="ORF">SLS60_012092</name>
</gene>
<dbReference type="Proteomes" id="UP001521785">
    <property type="component" value="Unassembled WGS sequence"/>
</dbReference>
<evidence type="ECO:0000313" key="1">
    <source>
        <dbReference type="EMBL" id="KAL1591309.1"/>
    </source>
</evidence>